<dbReference type="InterPro" id="IPR005311">
    <property type="entry name" value="PBP_dimer"/>
</dbReference>
<evidence type="ECO:0000313" key="8">
    <source>
        <dbReference type="Proteomes" id="UP000003121"/>
    </source>
</evidence>
<accession>A0ABM5NBT6</accession>
<evidence type="ECO:0000256" key="4">
    <source>
        <dbReference type="SAM" id="Phobius"/>
    </source>
</evidence>
<organism evidence="7 8">
    <name type="scientific">Taylorella equigenitalis ATCC 35865</name>
    <dbReference type="NCBI Taxonomy" id="743973"/>
    <lineage>
        <taxon>Bacteria</taxon>
        <taxon>Pseudomonadati</taxon>
        <taxon>Pseudomonadota</taxon>
        <taxon>Betaproteobacteria</taxon>
        <taxon>Burkholderiales</taxon>
        <taxon>Alcaligenaceae</taxon>
        <taxon>Taylorella</taxon>
    </lineage>
</organism>
<reference evidence="7 8" key="1">
    <citation type="journal article" date="2012" name="Vet. Microbiol.">
        <title>Comparative genomic analyses of the Taylorellae.</title>
        <authorList>
            <person name="Hauser H."/>
            <person name="Richter D.C."/>
            <person name="van Tonder A."/>
            <person name="Clark L."/>
            <person name="Preston A."/>
        </authorList>
    </citation>
    <scope>NUCLEOTIDE SEQUENCE [LARGE SCALE GENOMIC DNA]</scope>
    <source>
        <strain evidence="7 8">ATCC 35865</strain>
    </source>
</reference>
<keyword evidence="8" id="KW-1185">Reference proteome</keyword>
<protein>
    <submittedName>
        <fullName evidence="7">Cell division protein FtsI</fullName>
    </submittedName>
</protein>
<evidence type="ECO:0000256" key="2">
    <source>
        <dbReference type="ARBA" id="ARBA00022645"/>
    </source>
</evidence>
<feature type="domain" description="Penicillin-binding protein transpeptidase" evidence="5">
    <location>
        <begin position="270"/>
        <end position="567"/>
    </location>
</feature>
<dbReference type="SUPFAM" id="SSF56601">
    <property type="entry name" value="beta-lactamase/transpeptidase-like"/>
    <property type="match status" value="1"/>
</dbReference>
<gene>
    <name evidence="7" type="primary">ftsI</name>
    <name evidence="7" type="ORF">KUI_1305</name>
</gene>
<dbReference type="PANTHER" id="PTHR30627">
    <property type="entry name" value="PEPTIDOGLYCAN D,D-TRANSPEPTIDASE"/>
    <property type="match status" value="1"/>
</dbReference>
<dbReference type="GO" id="GO:0051301">
    <property type="term" value="P:cell division"/>
    <property type="evidence" value="ECO:0007669"/>
    <property type="project" value="UniProtKB-KW"/>
</dbReference>
<name>A0ABM5NBT6_9BURK</name>
<keyword evidence="2" id="KW-0645">Protease</keyword>
<dbReference type="Gene3D" id="3.90.1310.10">
    <property type="entry name" value="Penicillin-binding protein 2a (Domain 2)"/>
    <property type="match status" value="1"/>
</dbReference>
<dbReference type="RefSeq" id="WP_014840567.1">
    <property type="nucleotide sequence ID" value="NC_018108.1"/>
</dbReference>
<feature type="domain" description="Penicillin-binding protein dimerisation" evidence="6">
    <location>
        <begin position="78"/>
        <end position="227"/>
    </location>
</feature>
<keyword evidence="2" id="KW-0378">Hydrolase</keyword>
<dbReference type="Gene3D" id="1.10.150.770">
    <property type="match status" value="1"/>
</dbReference>
<dbReference type="SUPFAM" id="SSF56519">
    <property type="entry name" value="Penicillin binding protein dimerisation domain"/>
    <property type="match status" value="1"/>
</dbReference>
<dbReference type="Pfam" id="PF03717">
    <property type="entry name" value="PBP_dimer"/>
    <property type="match status" value="1"/>
</dbReference>
<evidence type="ECO:0000256" key="3">
    <source>
        <dbReference type="ARBA" id="ARBA00023136"/>
    </source>
</evidence>
<dbReference type="PANTHER" id="PTHR30627:SF1">
    <property type="entry name" value="PEPTIDOGLYCAN D,D-TRANSPEPTIDASE FTSI"/>
    <property type="match status" value="1"/>
</dbReference>
<sequence>MKLFSKKNGHNRRASHNVVRSYDVCRGKKTLFNRTNILFIFMVGGFAIVGGRALYQQTWNNDFLRQEGDSRYEARFPLKAERGRITDRNGEFLATSVPASSIWVVPEQLLVAPAEKISELTKALNLNEKELIAKLNKHKNRHFLFLRRQVDLQVSEAVRTLKIKGVNIDSESKRYYPQGSLMAHVVGFTNIEDNGIEGLERQFNKKLEGQDGSRVVIRNRLGEVIEDVNSTDSLPAKHGENIDLTIDTRVQYIAATALQKAIKKHNAESGAAIVADIDTGEILAMISIPTYDPNDKKARKGSALRNRVVTDIFEPGSIIKPFVVGLALDAKVATKKTIFPTGNGTWKYHGATITDVSKRNGNLDLTGLLRRSSNIGMAMLSDKLNAEQMWTVFTALGFGQSPSISFPGVSSGRVRPWKTWKPIEKATMSYGYGLSVSLVQIAQAYTAFARDGDMVPLSLIKNSNNKHSVQVYSPQVARDVRHMLEEASGSQGTKIQSQVNGYRIGGKSGTARQIVKGRYSTDLHRGSYVSIAPISNPKIVVAVTIDKPKKEGYYGTVTAGPVNAEITENTLRYLGIPPDAILNNLEAKKTKSPNQG</sequence>
<evidence type="ECO:0000259" key="6">
    <source>
        <dbReference type="Pfam" id="PF03717"/>
    </source>
</evidence>
<keyword evidence="7" id="KW-0132">Cell division</keyword>
<dbReference type="Gene3D" id="3.30.450.330">
    <property type="match status" value="1"/>
</dbReference>
<dbReference type="GeneID" id="79939512"/>
<keyword evidence="4" id="KW-1133">Transmembrane helix</keyword>
<dbReference type="InterPro" id="IPR012338">
    <property type="entry name" value="Beta-lactam/transpept-like"/>
</dbReference>
<dbReference type="Gene3D" id="3.40.710.10">
    <property type="entry name" value="DD-peptidase/beta-lactamase superfamily"/>
    <property type="match status" value="1"/>
</dbReference>
<keyword evidence="3 4" id="KW-0472">Membrane</keyword>
<keyword evidence="2" id="KW-0121">Carboxypeptidase</keyword>
<dbReference type="EMBL" id="CP003264">
    <property type="protein sequence ID" value="AFN36357.1"/>
    <property type="molecule type" value="Genomic_DNA"/>
</dbReference>
<evidence type="ECO:0000259" key="5">
    <source>
        <dbReference type="Pfam" id="PF00905"/>
    </source>
</evidence>
<proteinExistence type="predicted"/>
<dbReference type="InterPro" id="IPR001460">
    <property type="entry name" value="PCN-bd_Tpept"/>
</dbReference>
<keyword evidence="7" id="KW-0131">Cell cycle</keyword>
<feature type="transmembrane region" description="Helical" evidence="4">
    <location>
        <begin position="36"/>
        <end position="55"/>
    </location>
</feature>
<evidence type="ECO:0000313" key="7">
    <source>
        <dbReference type="EMBL" id="AFN36357.1"/>
    </source>
</evidence>
<dbReference type="Pfam" id="PF00905">
    <property type="entry name" value="Transpeptidase"/>
    <property type="match status" value="1"/>
</dbReference>
<evidence type="ECO:0000256" key="1">
    <source>
        <dbReference type="ARBA" id="ARBA00004370"/>
    </source>
</evidence>
<dbReference type="InterPro" id="IPR036138">
    <property type="entry name" value="PBP_dimer_sf"/>
</dbReference>
<dbReference type="InterPro" id="IPR050515">
    <property type="entry name" value="Beta-lactam/transpept"/>
</dbReference>
<keyword evidence="4" id="KW-0812">Transmembrane</keyword>
<dbReference type="Proteomes" id="UP000003121">
    <property type="component" value="Chromosome"/>
</dbReference>
<comment type="subcellular location">
    <subcellularLocation>
        <location evidence="1">Membrane</location>
    </subcellularLocation>
</comment>